<keyword evidence="1" id="KW-0042">Antenna complex</keyword>
<sequence>MKTINLTSHQIDNSIDRFFAASAHTQLVILNYLAQKIHRASNTATPSAFFSQKVQIMIQQLHQLPREDRHLALEEILHGVPTRLTEAYSDLDTNMRMAFWYRLANSRRDESLLSPKALTAWNQEQHMLLSDLETRDSNELVTFLRQAVTDREVMAIA</sequence>
<organism evidence="2">
    <name type="scientific">Lyngbya confervoides BDU141951</name>
    <dbReference type="NCBI Taxonomy" id="1574623"/>
    <lineage>
        <taxon>Bacteria</taxon>
        <taxon>Bacillati</taxon>
        <taxon>Cyanobacteriota</taxon>
        <taxon>Cyanophyceae</taxon>
        <taxon>Oscillatoriophycideae</taxon>
        <taxon>Oscillatoriales</taxon>
        <taxon>Microcoleaceae</taxon>
        <taxon>Lyngbya</taxon>
    </lineage>
</organism>
<dbReference type="PROSITE" id="PS51773">
    <property type="entry name" value="OCP_N"/>
    <property type="match status" value="1"/>
</dbReference>
<accession>A0A0C1VAM8</accession>
<keyword evidence="1" id="KW-0793">Thylakoid</keyword>
<name>A0A0C1VAM8_9CYAN</name>
<dbReference type="EMBL" id="JTHE02000003">
    <property type="protein sequence ID" value="NEV69855.1"/>
    <property type="molecule type" value="Genomic_DNA"/>
</dbReference>
<reference evidence="2" key="3">
    <citation type="submission" date="2020-02" db="EMBL/GenBank/DDBJ databases">
        <authorList>
            <person name="Sarangi A.N."/>
            <person name="Ghosh S."/>
            <person name="Mukherjee M."/>
            <person name="Tripathy S."/>
        </authorList>
    </citation>
    <scope>NUCLEOTIDE SEQUENCE</scope>
    <source>
        <strain evidence="2">BDU141951</strain>
    </source>
</reference>
<reference evidence="2" key="1">
    <citation type="submission" date="2014-11" db="EMBL/GenBank/DDBJ databases">
        <authorList>
            <person name="Malar M.C."/>
            <person name="Sen D."/>
            <person name="Tripathy S."/>
        </authorList>
    </citation>
    <scope>NUCLEOTIDE SEQUENCE</scope>
    <source>
        <strain evidence="2">BDU141951</strain>
    </source>
</reference>
<protein>
    <submittedName>
        <fullName evidence="2">Uncharacterized protein</fullName>
    </submittedName>
</protein>
<gene>
    <name evidence="2" type="ORF">QQ91_022430</name>
</gene>
<dbReference type="GO" id="GO:0016037">
    <property type="term" value="P:light absorption"/>
    <property type="evidence" value="ECO:0007669"/>
    <property type="project" value="UniProtKB-UniRule"/>
</dbReference>
<comment type="caution">
    <text evidence="2">The sequence shown here is derived from an EMBL/GenBank/DDBJ whole genome shotgun (WGS) entry which is preliminary data.</text>
</comment>
<dbReference type="InterPro" id="IPR036917">
    <property type="entry name" value="Orange_carotenoid-bd_N_sf"/>
</dbReference>
<reference evidence="2" key="2">
    <citation type="journal article" date="2015" name="Genome Announc.">
        <title>Draft Genome Sequence of Filamentous Marine Cyanobacterium Lyngbya confervoides Strain BDU141951.</title>
        <authorList>
            <person name="Chandrababunaidu M.M."/>
            <person name="Sen D."/>
            <person name="Tripathy S."/>
        </authorList>
    </citation>
    <scope>NUCLEOTIDE SEQUENCE</scope>
    <source>
        <strain evidence="2">BDU141951</strain>
    </source>
</reference>
<dbReference type="AlphaFoldDB" id="A0A0C1VAM8"/>
<keyword evidence="1" id="KW-0157">Chromophore</keyword>
<keyword evidence="1" id="KW-0605">Phycobilisome</keyword>
<dbReference type="GO" id="GO:0030089">
    <property type="term" value="C:phycobilisome"/>
    <property type="evidence" value="ECO:0007669"/>
    <property type="project" value="UniProtKB-UniRule"/>
</dbReference>
<evidence type="ECO:0000256" key="1">
    <source>
        <dbReference type="PROSITE-ProRule" id="PRU01109"/>
    </source>
</evidence>
<evidence type="ECO:0000313" key="2">
    <source>
        <dbReference type="EMBL" id="NEV69855.1"/>
    </source>
</evidence>
<dbReference type="Gene3D" id="1.10.2090.10">
    <property type="entry name" value="Orange carotenoid-binding protein, N-terminal domain"/>
    <property type="match status" value="1"/>
</dbReference>
<dbReference type="GO" id="GO:0031404">
    <property type="term" value="F:chloride ion binding"/>
    <property type="evidence" value="ECO:0007669"/>
    <property type="project" value="InterPro"/>
</dbReference>
<dbReference type="InterPro" id="IPR015233">
    <property type="entry name" value="Orange_carotenoid-bd_N"/>
</dbReference>
<dbReference type="Pfam" id="PF09150">
    <property type="entry name" value="Carot_N"/>
    <property type="match status" value="1"/>
</dbReference>
<proteinExistence type="inferred from homology"/>
<keyword evidence="1" id="KW-0472">Membrane</keyword>
<comment type="similarity">
    <text evidence="1">Belongs to the orange carotenoid-binding protein family.</text>
</comment>
<dbReference type="SUPFAM" id="SSF81930">
    <property type="entry name" value="Orange carotenoid protein, N-terminal domain"/>
    <property type="match status" value="1"/>
</dbReference>